<protein>
    <recommendedName>
        <fullName evidence="4">DUF177 domain-containing protein</fullName>
    </recommendedName>
</protein>
<dbReference type="AlphaFoldDB" id="A0A1X6YRQ6"/>
<reference evidence="2 3" key="1">
    <citation type="submission" date="2017-03" db="EMBL/GenBank/DDBJ databases">
        <authorList>
            <person name="Afonso C.L."/>
            <person name="Miller P.J."/>
            <person name="Scott M.A."/>
            <person name="Spackman E."/>
            <person name="Goraichik I."/>
            <person name="Dimitrov K.M."/>
            <person name="Suarez D.L."/>
            <person name="Swayne D.E."/>
        </authorList>
    </citation>
    <scope>NUCLEOTIDE SEQUENCE [LARGE SCALE GENOMIC DNA]</scope>
    <source>
        <strain evidence="2 3">CECT 8110</strain>
    </source>
</reference>
<organism evidence="2 3">
    <name type="scientific">Roseovarius halotolerans</name>
    <dbReference type="NCBI Taxonomy" id="505353"/>
    <lineage>
        <taxon>Bacteria</taxon>
        <taxon>Pseudomonadati</taxon>
        <taxon>Pseudomonadota</taxon>
        <taxon>Alphaproteobacteria</taxon>
        <taxon>Rhodobacterales</taxon>
        <taxon>Roseobacteraceae</taxon>
        <taxon>Roseovarius</taxon>
    </lineage>
</organism>
<gene>
    <name evidence="2" type="ORF">ROH8110_01318</name>
</gene>
<dbReference type="InterPro" id="IPR003772">
    <property type="entry name" value="YceD"/>
</dbReference>
<evidence type="ECO:0000256" key="1">
    <source>
        <dbReference type="SAM" id="MobiDB-lite"/>
    </source>
</evidence>
<dbReference type="Pfam" id="PF02620">
    <property type="entry name" value="YceD"/>
    <property type="match status" value="1"/>
</dbReference>
<evidence type="ECO:0000313" key="3">
    <source>
        <dbReference type="Proteomes" id="UP000193207"/>
    </source>
</evidence>
<name>A0A1X6YRQ6_9RHOB</name>
<sequence>MAQHDTTPKTVFRITELSPHRPLGFNLRPDNATMERIRVHLDLIALRKLSFTGELHSEGKHDWRLDARLGATVVQPCVVSLDPVTTRLDEDVSRLFVADMPQTPESDEIEMPEDESVEPLRDTIDLEAVMIEALTLALPDYPRRNEAELEQRTFTPPGAEPIKDEETKPFAGLAGLKQKLERDE</sequence>
<accession>A0A1X6YRQ6</accession>
<dbReference type="EMBL" id="FWFU01000001">
    <property type="protein sequence ID" value="SLN27437.1"/>
    <property type="molecule type" value="Genomic_DNA"/>
</dbReference>
<keyword evidence="3" id="KW-1185">Reference proteome</keyword>
<evidence type="ECO:0000313" key="2">
    <source>
        <dbReference type="EMBL" id="SLN27437.1"/>
    </source>
</evidence>
<feature type="region of interest" description="Disordered" evidence="1">
    <location>
        <begin position="145"/>
        <end position="184"/>
    </location>
</feature>
<evidence type="ECO:0008006" key="4">
    <source>
        <dbReference type="Google" id="ProtNLM"/>
    </source>
</evidence>
<dbReference type="Proteomes" id="UP000193207">
    <property type="component" value="Unassembled WGS sequence"/>
</dbReference>
<proteinExistence type="predicted"/>